<keyword evidence="3" id="KW-0479">Metal-binding</keyword>
<reference evidence="11 12" key="1">
    <citation type="submission" date="2020-05" db="EMBL/GenBank/DDBJ databases">
        <title>Novel Mycoplasma species detected in Mirounga angustirostris (northern elephant seal) from the USA.</title>
        <authorList>
            <person name="Volokhov D.V."/>
        </authorList>
    </citation>
    <scope>NUCLEOTIDE SEQUENCE [LARGE SCALE GENOMIC DNA]</scope>
    <source>
        <strain evidence="11 12">Mirounga ES2806-GEN</strain>
    </source>
</reference>
<dbReference type="GO" id="GO:0016301">
    <property type="term" value="F:kinase activity"/>
    <property type="evidence" value="ECO:0007669"/>
    <property type="project" value="UniProtKB-KW"/>
</dbReference>
<dbReference type="CDD" id="cd06223">
    <property type="entry name" value="PRTases_typeI"/>
    <property type="match status" value="1"/>
</dbReference>
<evidence type="ECO:0000256" key="5">
    <source>
        <dbReference type="ARBA" id="ARBA00022741"/>
    </source>
</evidence>
<dbReference type="Gene3D" id="3.40.50.2020">
    <property type="match status" value="2"/>
</dbReference>
<accession>A0A6M4J9I5</accession>
<evidence type="ECO:0000256" key="6">
    <source>
        <dbReference type="ARBA" id="ARBA00022777"/>
    </source>
</evidence>
<keyword evidence="4 10" id="KW-0545">Nucleotide biosynthesis</keyword>
<proteinExistence type="inferred from homology"/>
<evidence type="ECO:0000313" key="11">
    <source>
        <dbReference type="EMBL" id="QJR43600.1"/>
    </source>
</evidence>
<dbReference type="GO" id="GO:0006164">
    <property type="term" value="P:purine nucleotide biosynthetic process"/>
    <property type="evidence" value="ECO:0007669"/>
    <property type="project" value="TreeGrafter"/>
</dbReference>
<evidence type="ECO:0000256" key="7">
    <source>
        <dbReference type="ARBA" id="ARBA00022840"/>
    </source>
</evidence>
<keyword evidence="12" id="KW-1185">Reference proteome</keyword>
<dbReference type="EC" id="2.7.6.1" evidence="1"/>
<dbReference type="AlphaFoldDB" id="A0A6M4J9I5"/>
<evidence type="ECO:0000256" key="2">
    <source>
        <dbReference type="ARBA" id="ARBA00022679"/>
    </source>
</evidence>
<gene>
    <name evidence="11" type="ORF">HLA87_02250</name>
</gene>
<dbReference type="SUPFAM" id="SSF53271">
    <property type="entry name" value="PRTase-like"/>
    <property type="match status" value="1"/>
</dbReference>
<keyword evidence="7" id="KW-0067">ATP-binding</keyword>
<evidence type="ECO:0000313" key="12">
    <source>
        <dbReference type="Proteomes" id="UP000500686"/>
    </source>
</evidence>
<dbReference type="PANTHER" id="PTHR10210:SF41">
    <property type="entry name" value="RIBOSE-PHOSPHATE PYROPHOSPHOKINASE 1, CHLOROPLASTIC"/>
    <property type="match status" value="1"/>
</dbReference>
<sequence>MKKENIMLFGMPNCMPLTQKIAKILGLHVSPITKTLFADGERMIVSEETVRSKDVYVVASTSRPVNDNLMDLLLFIDSLKRASANSITIALSYYGYARQDRKASGRQPIGAKLVADLIQTAGATKIIAVDLHNPAIQGFFDIPIDDLRGAYPIAKAVKQLKEPFTVVSPDHGGTIRARKLAELIADTVKISIIDKRRTGTNQTEVMGLIGGVEGENVVIIDDIIDTGGTILKAVDTLKAHGAKKIVVAATHGIFTKGFEIFENNPNLSRVIITDSIDNSDIEGKFSKLQVISLDEFIAGVIEASITGKSVSDLYDEFANVIKK</sequence>
<evidence type="ECO:0000256" key="9">
    <source>
        <dbReference type="ARBA" id="ARBA00049535"/>
    </source>
</evidence>
<keyword evidence="2" id="KW-0808">Transferase</keyword>
<dbReference type="FunFam" id="3.40.50.2020:FF:000007">
    <property type="entry name" value="Ribose-phosphate pyrophosphokinase"/>
    <property type="match status" value="1"/>
</dbReference>
<evidence type="ECO:0000256" key="8">
    <source>
        <dbReference type="ARBA" id="ARBA00022842"/>
    </source>
</evidence>
<dbReference type="RefSeq" id="WP_171111514.1">
    <property type="nucleotide sequence ID" value="NZ_CP053096.1"/>
</dbReference>
<comment type="similarity">
    <text evidence="10">Belongs to the ribose-phosphate pyrophosphokinase family.</text>
</comment>
<dbReference type="Proteomes" id="UP000500686">
    <property type="component" value="Chromosome"/>
</dbReference>
<protein>
    <recommendedName>
        <fullName evidence="1">ribose-phosphate diphosphokinase</fullName>
        <ecNumber evidence="1">2.7.6.1</ecNumber>
    </recommendedName>
</protein>
<organism evidence="11 12">
    <name type="scientific">Mycoplasma miroungigenitalium</name>
    <dbReference type="NCBI Taxonomy" id="754515"/>
    <lineage>
        <taxon>Bacteria</taxon>
        <taxon>Bacillati</taxon>
        <taxon>Mycoplasmatota</taxon>
        <taxon>Mollicutes</taxon>
        <taxon>Mycoplasmataceae</taxon>
        <taxon>Mycoplasma</taxon>
    </lineage>
</organism>
<dbReference type="InterPro" id="IPR000836">
    <property type="entry name" value="PRTase_dom"/>
</dbReference>
<dbReference type="InterPro" id="IPR005946">
    <property type="entry name" value="Rib-P_diPkinase"/>
</dbReference>
<dbReference type="GO" id="GO:0005737">
    <property type="term" value="C:cytoplasm"/>
    <property type="evidence" value="ECO:0007669"/>
    <property type="project" value="TreeGrafter"/>
</dbReference>
<dbReference type="GO" id="GO:0005524">
    <property type="term" value="F:ATP binding"/>
    <property type="evidence" value="ECO:0007669"/>
    <property type="project" value="UniProtKB-KW"/>
</dbReference>
<dbReference type="GO" id="GO:0002189">
    <property type="term" value="C:ribose phosphate diphosphokinase complex"/>
    <property type="evidence" value="ECO:0007669"/>
    <property type="project" value="TreeGrafter"/>
</dbReference>
<dbReference type="SMART" id="SM01400">
    <property type="entry name" value="Pribosyltran_N"/>
    <property type="match status" value="1"/>
</dbReference>
<keyword evidence="5" id="KW-0547">Nucleotide-binding</keyword>
<dbReference type="PANTHER" id="PTHR10210">
    <property type="entry name" value="RIBOSE-PHOSPHATE DIPHOSPHOKINASE FAMILY MEMBER"/>
    <property type="match status" value="1"/>
</dbReference>
<dbReference type="InterPro" id="IPR029057">
    <property type="entry name" value="PRTase-like"/>
</dbReference>
<dbReference type="GO" id="GO:0006015">
    <property type="term" value="P:5-phosphoribose 1-diphosphate biosynthetic process"/>
    <property type="evidence" value="ECO:0007669"/>
    <property type="project" value="TreeGrafter"/>
</dbReference>
<evidence type="ECO:0000256" key="4">
    <source>
        <dbReference type="ARBA" id="ARBA00022727"/>
    </source>
</evidence>
<evidence type="ECO:0000256" key="3">
    <source>
        <dbReference type="ARBA" id="ARBA00022723"/>
    </source>
</evidence>
<comment type="catalytic activity">
    <reaction evidence="9">
        <text>D-ribose 5-phosphate + ATP = 5-phospho-alpha-D-ribose 1-diphosphate + AMP + H(+)</text>
        <dbReference type="Rhea" id="RHEA:15609"/>
        <dbReference type="ChEBI" id="CHEBI:15378"/>
        <dbReference type="ChEBI" id="CHEBI:30616"/>
        <dbReference type="ChEBI" id="CHEBI:58017"/>
        <dbReference type="ChEBI" id="CHEBI:78346"/>
        <dbReference type="ChEBI" id="CHEBI:456215"/>
        <dbReference type="EC" id="2.7.6.1"/>
    </reaction>
</comment>
<dbReference type="NCBIfam" id="NF002320">
    <property type="entry name" value="PRK01259.1"/>
    <property type="match status" value="1"/>
</dbReference>
<evidence type="ECO:0000256" key="1">
    <source>
        <dbReference type="ARBA" id="ARBA00013247"/>
    </source>
</evidence>
<dbReference type="InterPro" id="IPR029099">
    <property type="entry name" value="Pribosyltran_N"/>
</dbReference>
<dbReference type="GO" id="GO:0004749">
    <property type="term" value="F:ribose phosphate diphosphokinase activity"/>
    <property type="evidence" value="ECO:0007669"/>
    <property type="project" value="UniProtKB-EC"/>
</dbReference>
<dbReference type="EMBL" id="CP053096">
    <property type="protein sequence ID" value="QJR43600.1"/>
    <property type="molecule type" value="Genomic_DNA"/>
</dbReference>
<dbReference type="Pfam" id="PF13793">
    <property type="entry name" value="Pribosyltran_N"/>
    <property type="match status" value="1"/>
</dbReference>
<dbReference type="KEGG" id="mmir:HLA87_02250"/>
<keyword evidence="6 11" id="KW-0418">Kinase</keyword>
<keyword evidence="8" id="KW-0460">Magnesium</keyword>
<name>A0A6M4J9I5_9MOLU</name>
<dbReference type="Pfam" id="PF00156">
    <property type="entry name" value="Pribosyltran"/>
    <property type="match status" value="1"/>
</dbReference>
<dbReference type="GO" id="GO:0000287">
    <property type="term" value="F:magnesium ion binding"/>
    <property type="evidence" value="ECO:0007669"/>
    <property type="project" value="InterPro"/>
</dbReference>
<dbReference type="NCBIfam" id="TIGR01251">
    <property type="entry name" value="ribP_PPkin"/>
    <property type="match status" value="1"/>
</dbReference>
<evidence type="ECO:0000256" key="10">
    <source>
        <dbReference type="RuleBase" id="RU004324"/>
    </source>
</evidence>